<dbReference type="PROSITE" id="PS51186">
    <property type="entry name" value="GNAT"/>
    <property type="match status" value="1"/>
</dbReference>
<comment type="caution">
    <text evidence="5">The sequence shown here is derived from an EMBL/GenBank/DDBJ whole genome shotgun (WGS) entry which is preliminary data.</text>
</comment>
<organism evidence="5 6">
    <name type="scientific">Nesterenkonia sedimenti</name>
    <dbReference type="NCBI Taxonomy" id="1463632"/>
    <lineage>
        <taxon>Bacteria</taxon>
        <taxon>Bacillati</taxon>
        <taxon>Actinomycetota</taxon>
        <taxon>Actinomycetes</taxon>
        <taxon>Micrococcales</taxon>
        <taxon>Micrococcaceae</taxon>
        <taxon>Nesterenkonia</taxon>
    </lineage>
</organism>
<name>A0A7X8TLF5_9MICC</name>
<evidence type="ECO:0000313" key="6">
    <source>
        <dbReference type="Proteomes" id="UP000523139"/>
    </source>
</evidence>
<protein>
    <submittedName>
        <fullName evidence="5">GNAT family N-acetyltransferase</fullName>
    </submittedName>
</protein>
<evidence type="ECO:0000256" key="1">
    <source>
        <dbReference type="ARBA" id="ARBA00022679"/>
    </source>
</evidence>
<dbReference type="PANTHER" id="PTHR43792">
    <property type="entry name" value="GNAT FAMILY, PUTATIVE (AFU_ORTHOLOGUE AFUA_3G00765)-RELATED-RELATED"/>
    <property type="match status" value="1"/>
</dbReference>
<dbReference type="CDD" id="cd04301">
    <property type="entry name" value="NAT_SF"/>
    <property type="match status" value="1"/>
</dbReference>
<dbReference type="SUPFAM" id="SSF55729">
    <property type="entry name" value="Acyl-CoA N-acyltransferases (Nat)"/>
    <property type="match status" value="1"/>
</dbReference>
<evidence type="ECO:0000313" key="5">
    <source>
        <dbReference type="EMBL" id="NLS10183.1"/>
    </source>
</evidence>
<keyword evidence="1 5" id="KW-0808">Transferase</keyword>
<dbReference type="EMBL" id="JABAHY010000007">
    <property type="protein sequence ID" value="NLS10183.1"/>
    <property type="molecule type" value="Genomic_DNA"/>
</dbReference>
<evidence type="ECO:0000256" key="2">
    <source>
        <dbReference type="ARBA" id="ARBA00023315"/>
    </source>
</evidence>
<proteinExistence type="inferred from homology"/>
<reference evidence="5 6" key="1">
    <citation type="submission" date="2020-04" db="EMBL/GenBank/DDBJ databases">
        <title>Nesterenkonia sp. nov., isolated from marine sediment.</title>
        <authorList>
            <person name="Zhang G."/>
        </authorList>
    </citation>
    <scope>NUCLEOTIDE SEQUENCE [LARGE SCALE GENOMIC DNA]</scope>
    <source>
        <strain evidence="5 6">MY13</strain>
    </source>
</reference>
<comment type="similarity">
    <text evidence="3">Belongs to the acetyltransferase family. RimJ subfamily.</text>
</comment>
<dbReference type="InterPro" id="IPR000182">
    <property type="entry name" value="GNAT_dom"/>
</dbReference>
<keyword evidence="6" id="KW-1185">Reference proteome</keyword>
<dbReference type="InterPro" id="IPR016181">
    <property type="entry name" value="Acyl_CoA_acyltransferase"/>
</dbReference>
<evidence type="ECO:0000259" key="4">
    <source>
        <dbReference type="PROSITE" id="PS51186"/>
    </source>
</evidence>
<dbReference type="Gene3D" id="3.40.630.30">
    <property type="match status" value="1"/>
</dbReference>
<dbReference type="GO" id="GO:0016747">
    <property type="term" value="F:acyltransferase activity, transferring groups other than amino-acyl groups"/>
    <property type="evidence" value="ECO:0007669"/>
    <property type="project" value="InterPro"/>
</dbReference>
<gene>
    <name evidence="5" type="ORF">HGQ17_09260</name>
</gene>
<sequence>MSDSTPARIRRLSPADDADILAAFTVDTEMERQGDVTDLASAAKYREFLTNGDEGNCGFAVEIDGRCAGIVGINGATQHRLGWFFYWMHPDFRGRGLTGRAAATVANWALSEGSFDRLELGHRVNNPASGAVATAAGFIHEGTERQKFLIDGQRIDVFTYGRLSTDPVPETLPLPGLGSAVD</sequence>
<accession>A0A7X8TLF5</accession>
<evidence type="ECO:0000256" key="3">
    <source>
        <dbReference type="ARBA" id="ARBA00038502"/>
    </source>
</evidence>
<keyword evidence="2" id="KW-0012">Acyltransferase</keyword>
<dbReference type="InterPro" id="IPR051531">
    <property type="entry name" value="N-acetyltransferase"/>
</dbReference>
<feature type="domain" description="N-acetyltransferase" evidence="4">
    <location>
        <begin position="7"/>
        <end position="175"/>
    </location>
</feature>
<dbReference type="AlphaFoldDB" id="A0A7X8TLF5"/>
<dbReference type="Pfam" id="PF13302">
    <property type="entry name" value="Acetyltransf_3"/>
    <property type="match status" value="1"/>
</dbReference>
<dbReference type="RefSeq" id="WP_168887655.1">
    <property type="nucleotide sequence ID" value="NZ_JABAHY010000007.1"/>
</dbReference>
<dbReference type="Proteomes" id="UP000523139">
    <property type="component" value="Unassembled WGS sequence"/>
</dbReference>
<dbReference type="PANTHER" id="PTHR43792:SF8">
    <property type="entry name" value="[RIBOSOMAL PROTEIN US5]-ALANINE N-ACETYLTRANSFERASE"/>
    <property type="match status" value="1"/>
</dbReference>